<dbReference type="SMART" id="SM00152">
    <property type="entry name" value="THY"/>
    <property type="match status" value="1"/>
</dbReference>
<dbReference type="Pfam" id="PF01290">
    <property type="entry name" value="Thymosin"/>
    <property type="match status" value="1"/>
</dbReference>
<evidence type="ECO:0000256" key="3">
    <source>
        <dbReference type="ARBA" id="ARBA00022490"/>
    </source>
</evidence>
<dbReference type="PhylomeDB" id="A0A0D2WW83"/>
<dbReference type="AlphaFoldDB" id="A0A0D2WW83"/>
<dbReference type="Gene3D" id="1.20.5.520">
    <property type="entry name" value="Single helix bin"/>
    <property type="match status" value="1"/>
</dbReference>
<evidence type="ECO:0000313" key="7">
    <source>
        <dbReference type="Proteomes" id="UP000008743"/>
    </source>
</evidence>
<evidence type="ECO:0000313" key="6">
    <source>
        <dbReference type="EMBL" id="KJE96713.1"/>
    </source>
</evidence>
<keyword evidence="3" id="KW-0963">Cytoplasm</keyword>
<protein>
    <recommendedName>
        <fullName evidence="8">Thymosin beta</fullName>
    </recommendedName>
</protein>
<evidence type="ECO:0000256" key="4">
    <source>
        <dbReference type="ARBA" id="ARBA00023212"/>
    </source>
</evidence>
<dbReference type="RefSeq" id="XP_004343713.2">
    <property type="nucleotide sequence ID" value="XM_004343663.2"/>
</dbReference>
<dbReference type="OrthoDB" id="2151618at2759"/>
<evidence type="ECO:0000256" key="2">
    <source>
        <dbReference type="ARBA" id="ARBA00009511"/>
    </source>
</evidence>
<dbReference type="EMBL" id="KE346372">
    <property type="protein sequence ID" value="KJE96713.1"/>
    <property type="molecule type" value="Genomic_DNA"/>
</dbReference>
<name>A0A0D2WW83_CAPO3</name>
<dbReference type="Proteomes" id="UP000008743">
    <property type="component" value="Unassembled WGS sequence"/>
</dbReference>
<sequence>MSDTGKDVIAGLGSFDKSKLKKADTNEKNALPSKDDLAAAKADPSQKI</sequence>
<dbReference type="GO" id="GO:0007015">
    <property type="term" value="P:actin filament organization"/>
    <property type="evidence" value="ECO:0007669"/>
    <property type="project" value="InterPro"/>
</dbReference>
<dbReference type="GO" id="GO:0003785">
    <property type="term" value="F:actin monomer binding"/>
    <property type="evidence" value="ECO:0007669"/>
    <property type="project" value="InterPro"/>
</dbReference>
<dbReference type="InParanoid" id="A0A0D2WW83"/>
<dbReference type="FunFam" id="1.20.5.520:FF:000001">
    <property type="entry name" value="Thymosin beta"/>
    <property type="match status" value="1"/>
</dbReference>
<dbReference type="GO" id="GO:0005856">
    <property type="term" value="C:cytoskeleton"/>
    <property type="evidence" value="ECO:0007669"/>
    <property type="project" value="UniProtKB-SubCell"/>
</dbReference>
<keyword evidence="4" id="KW-0206">Cytoskeleton</keyword>
<dbReference type="InterPro" id="IPR001152">
    <property type="entry name" value="Beta-thymosin"/>
</dbReference>
<comment type="subcellular location">
    <subcellularLocation>
        <location evidence="1">Cytoplasm</location>
        <location evidence="1">Cytoskeleton</location>
    </subcellularLocation>
</comment>
<keyword evidence="7" id="KW-1185">Reference proteome</keyword>
<evidence type="ECO:0000256" key="1">
    <source>
        <dbReference type="ARBA" id="ARBA00004245"/>
    </source>
</evidence>
<evidence type="ECO:0008006" key="8">
    <source>
        <dbReference type="Google" id="ProtNLM"/>
    </source>
</evidence>
<evidence type="ECO:0000256" key="5">
    <source>
        <dbReference type="SAM" id="MobiDB-lite"/>
    </source>
</evidence>
<comment type="similarity">
    <text evidence="2">Belongs to the thymosin beta family.</text>
</comment>
<accession>A0A0D2WW83</accession>
<reference evidence="7" key="1">
    <citation type="submission" date="2011-02" db="EMBL/GenBank/DDBJ databases">
        <title>The Genome Sequence of Capsaspora owczarzaki ATCC 30864.</title>
        <authorList>
            <person name="Russ C."/>
            <person name="Cuomo C."/>
            <person name="Burger G."/>
            <person name="Gray M.W."/>
            <person name="Holland P.W.H."/>
            <person name="King N."/>
            <person name="Lang F.B.F."/>
            <person name="Roger A.J."/>
            <person name="Ruiz-Trillo I."/>
            <person name="Young S.K."/>
            <person name="Zeng Q."/>
            <person name="Gargeya S."/>
            <person name="Alvarado L."/>
            <person name="Berlin A."/>
            <person name="Chapman S.B."/>
            <person name="Chen Z."/>
            <person name="Freedman E."/>
            <person name="Gellesch M."/>
            <person name="Goldberg J."/>
            <person name="Griggs A."/>
            <person name="Gujja S."/>
            <person name="Heilman E."/>
            <person name="Heiman D."/>
            <person name="Howarth C."/>
            <person name="Mehta T."/>
            <person name="Neiman D."/>
            <person name="Pearson M."/>
            <person name="Roberts A."/>
            <person name="Saif S."/>
            <person name="Shea T."/>
            <person name="Shenoy N."/>
            <person name="Sisk P."/>
            <person name="Stolte C."/>
            <person name="Sykes S."/>
            <person name="White J."/>
            <person name="Yandava C."/>
            <person name="Haas B."/>
            <person name="Nusbaum C."/>
            <person name="Birren B."/>
        </authorList>
    </citation>
    <scope>NUCLEOTIDE SEQUENCE</scope>
    <source>
        <strain evidence="7">ATCC 30864</strain>
    </source>
</reference>
<dbReference type="InterPro" id="IPR038386">
    <property type="entry name" value="Beta-thymosin_sf"/>
</dbReference>
<feature type="region of interest" description="Disordered" evidence="5">
    <location>
        <begin position="19"/>
        <end position="48"/>
    </location>
</feature>
<gene>
    <name evidence="6" type="ORF">CAOG_006989</name>
</gene>
<organism evidence="6 7">
    <name type="scientific">Capsaspora owczarzaki (strain ATCC 30864)</name>
    <dbReference type="NCBI Taxonomy" id="595528"/>
    <lineage>
        <taxon>Eukaryota</taxon>
        <taxon>Filasterea</taxon>
        <taxon>Capsaspora</taxon>
    </lineage>
</organism>
<feature type="non-terminal residue" evidence="6">
    <location>
        <position position="48"/>
    </location>
</feature>
<proteinExistence type="inferred from homology"/>